<accession>A0A6I4SKN6</accession>
<evidence type="ECO:0000313" key="2">
    <source>
        <dbReference type="EMBL" id="MXO55352.1"/>
    </source>
</evidence>
<dbReference type="AlphaFoldDB" id="A0A6I4SKN6"/>
<protein>
    <recommendedName>
        <fullName evidence="1">FAS1-like dehydratase domain-containing protein</fullName>
    </recommendedName>
</protein>
<sequence>MVADNKSEIAEDFLTASLLARYEATIGGTTGASDCGGYTPHGIHWCLAPPTTPTEDLRGDGHPKASAILPPVDLPRRMWASSEVEFHAPLQPGDAVRRVSQVAGLERKSGSSGELVFVRVLHETSANQTLCVREVQTLVYREQSTNALPLPSSTGFSGGDFDFSESIHPTPQMLFRYSALTFNAHRIHYDLEYAQQAEGYPALVVHGPLMASLLLKFATRHLGYGAIKKFAFRGRSPAFCGQDLYLGLKLGAEQHALSILGADGRLVMSATIAN</sequence>
<comment type="caution">
    <text evidence="2">The sequence shown here is derived from an EMBL/GenBank/DDBJ whole genome shotgun (WGS) entry which is preliminary data.</text>
</comment>
<dbReference type="GO" id="GO:0019171">
    <property type="term" value="F:(3R)-hydroxyacyl-[acyl-carrier-protein] dehydratase activity"/>
    <property type="evidence" value="ECO:0007669"/>
    <property type="project" value="TreeGrafter"/>
</dbReference>
<dbReference type="PANTHER" id="PTHR28152">
    <property type="entry name" value="HYDROXYACYL-THIOESTER DEHYDRATASE TYPE 2, MITOCHONDRIAL"/>
    <property type="match status" value="1"/>
</dbReference>
<proteinExistence type="predicted"/>
<dbReference type="Gene3D" id="3.10.129.10">
    <property type="entry name" value="Hotdog Thioesterase"/>
    <property type="match status" value="2"/>
</dbReference>
<evidence type="ECO:0000313" key="3">
    <source>
        <dbReference type="Proteomes" id="UP000468943"/>
    </source>
</evidence>
<dbReference type="InterPro" id="IPR029069">
    <property type="entry name" value="HotDog_dom_sf"/>
</dbReference>
<gene>
    <name evidence="2" type="ORF">GRI36_00515</name>
</gene>
<dbReference type="RefSeq" id="WP_160596685.1">
    <property type="nucleotide sequence ID" value="NZ_WTYS01000001.1"/>
</dbReference>
<organism evidence="2 3">
    <name type="scientific">Pontixanthobacter gangjinensis</name>
    <dbReference type="NCBI Taxonomy" id="1028742"/>
    <lineage>
        <taxon>Bacteria</taxon>
        <taxon>Pseudomonadati</taxon>
        <taxon>Pseudomonadota</taxon>
        <taxon>Alphaproteobacteria</taxon>
        <taxon>Sphingomonadales</taxon>
        <taxon>Erythrobacteraceae</taxon>
        <taxon>Pontixanthobacter</taxon>
    </lineage>
</organism>
<dbReference type="InterPro" id="IPR039569">
    <property type="entry name" value="FAS1-like_DH_region"/>
</dbReference>
<dbReference type="PANTHER" id="PTHR28152:SF1">
    <property type="entry name" value="HYDROXYACYL-THIOESTER DEHYDRATASE TYPE 2, MITOCHONDRIAL"/>
    <property type="match status" value="1"/>
</dbReference>
<keyword evidence="3" id="KW-1185">Reference proteome</keyword>
<dbReference type="Proteomes" id="UP000468943">
    <property type="component" value="Unassembled WGS sequence"/>
</dbReference>
<feature type="domain" description="FAS1-like dehydratase" evidence="1">
    <location>
        <begin position="41"/>
        <end position="126"/>
    </location>
</feature>
<evidence type="ECO:0000259" key="1">
    <source>
        <dbReference type="Pfam" id="PF13452"/>
    </source>
</evidence>
<reference evidence="2 3" key="1">
    <citation type="submission" date="2019-12" db="EMBL/GenBank/DDBJ databases">
        <title>Genomic-based taxomic classification of the family Erythrobacteraceae.</title>
        <authorList>
            <person name="Xu L."/>
        </authorList>
    </citation>
    <scope>NUCLEOTIDE SEQUENCE [LARGE SCALE GENOMIC DNA]</scope>
    <source>
        <strain evidence="2 3">JCM 17802</strain>
    </source>
</reference>
<dbReference type="SUPFAM" id="SSF54637">
    <property type="entry name" value="Thioesterase/thiol ester dehydrase-isomerase"/>
    <property type="match status" value="2"/>
</dbReference>
<dbReference type="OrthoDB" id="7183822at2"/>
<name>A0A6I4SKN6_9SPHN</name>
<dbReference type="Pfam" id="PF13452">
    <property type="entry name" value="FAS1_DH_region"/>
    <property type="match status" value="1"/>
</dbReference>
<dbReference type="EMBL" id="WTYS01000001">
    <property type="protein sequence ID" value="MXO55352.1"/>
    <property type="molecule type" value="Genomic_DNA"/>
</dbReference>
<dbReference type="InterPro" id="IPR052741">
    <property type="entry name" value="Mitochondrial_HTD2"/>
</dbReference>